<evidence type="ECO:0000313" key="3">
    <source>
        <dbReference type="EMBL" id="PKK89155.1"/>
    </source>
</evidence>
<keyword evidence="1" id="KW-0732">Signal</keyword>
<reference evidence="3 4" key="1">
    <citation type="journal article" date="2017" name="ISME J.">
        <title>Potential for microbial H2 and metal transformations associated with novel bacteria and archaea in deep terrestrial subsurface sediments.</title>
        <authorList>
            <person name="Hernsdorf A.W."/>
            <person name="Amano Y."/>
            <person name="Miyakawa K."/>
            <person name="Ise K."/>
            <person name="Suzuki Y."/>
            <person name="Anantharaman K."/>
            <person name="Probst A."/>
            <person name="Burstein D."/>
            <person name="Thomas B.C."/>
            <person name="Banfield J.F."/>
        </authorList>
    </citation>
    <scope>NUCLEOTIDE SEQUENCE [LARGE SCALE GENOMIC DNA]</scope>
    <source>
        <strain evidence="3">HGW-Wallbacteria-1</strain>
    </source>
</reference>
<evidence type="ECO:0000259" key="2">
    <source>
        <dbReference type="PROSITE" id="PS50927"/>
    </source>
</evidence>
<dbReference type="AlphaFoldDB" id="A0A2N1PLE9"/>
<dbReference type="Gene3D" id="2.90.10.10">
    <property type="entry name" value="Bulb-type lectin domain"/>
    <property type="match status" value="2"/>
</dbReference>
<feature type="domain" description="Bulb-type lectin" evidence="2">
    <location>
        <begin position="248"/>
        <end position="377"/>
    </location>
</feature>
<dbReference type="Proteomes" id="UP000233256">
    <property type="component" value="Unassembled WGS sequence"/>
</dbReference>
<dbReference type="PROSITE" id="PS50927">
    <property type="entry name" value="BULB_LECTIN"/>
    <property type="match status" value="1"/>
</dbReference>
<gene>
    <name evidence="3" type="ORF">CVV64_15730</name>
</gene>
<comment type="caution">
    <text evidence="3">The sequence shown here is derived from an EMBL/GenBank/DDBJ whole genome shotgun (WGS) entry which is preliminary data.</text>
</comment>
<organism evidence="3 4">
    <name type="scientific">Candidatus Wallbacteria bacterium HGW-Wallbacteria-1</name>
    <dbReference type="NCBI Taxonomy" id="2013854"/>
    <lineage>
        <taxon>Bacteria</taxon>
        <taxon>Candidatus Walliibacteriota</taxon>
    </lineage>
</organism>
<sequence>MKFCLAKMILISVVILSFFNMPTHAGIIDDVVNTVSKATKEAAAAATKAAKAAAKAADATVDQAVNGDYDAVADSVIAATSNPAPFRNTVLKTLVKVTPDEFKGISAQAAEIYKNLDNQYSEIKAKTYKSLYDTYRGDFNEISRRVQEGDFDVSEYLKYSLWYGIATADWSNPEAAVANIGKNQFAASSWYGKHTLKGAVISSTRDHIGLTNEAIEKGIKDLMNEMKPHKIGIPGLAILTEFMKSSRKNYIGPGETLEQGGCIISENGQYSVVFQNDANLVYHGKVLIGLLDHSRNGKFSDYLKNGNHCTCVQQHDGNLVVYGFQGDKPVGATLKRGLPTGDYFTVIQDDGNVVTYPGTGPGDVHGKAVWSSGTVVK</sequence>
<dbReference type="EMBL" id="PGXC01000024">
    <property type="protein sequence ID" value="PKK89155.1"/>
    <property type="molecule type" value="Genomic_DNA"/>
</dbReference>
<evidence type="ECO:0000256" key="1">
    <source>
        <dbReference type="SAM" id="SignalP"/>
    </source>
</evidence>
<dbReference type="SMART" id="SM00108">
    <property type="entry name" value="B_lectin"/>
    <property type="match status" value="1"/>
</dbReference>
<evidence type="ECO:0000313" key="4">
    <source>
        <dbReference type="Proteomes" id="UP000233256"/>
    </source>
</evidence>
<dbReference type="InterPro" id="IPR001480">
    <property type="entry name" value="Bulb-type_lectin_dom"/>
</dbReference>
<name>A0A2N1PLE9_9BACT</name>
<protein>
    <recommendedName>
        <fullName evidence="2">Bulb-type lectin domain-containing protein</fullName>
    </recommendedName>
</protein>
<feature type="signal peptide" evidence="1">
    <location>
        <begin position="1"/>
        <end position="25"/>
    </location>
</feature>
<accession>A0A2N1PLE9</accession>
<dbReference type="SUPFAM" id="SSF51110">
    <property type="entry name" value="alpha-D-mannose-specific plant lectins"/>
    <property type="match status" value="1"/>
</dbReference>
<dbReference type="InterPro" id="IPR036426">
    <property type="entry name" value="Bulb-type_lectin_dom_sf"/>
</dbReference>
<proteinExistence type="predicted"/>
<feature type="chain" id="PRO_5014793824" description="Bulb-type lectin domain-containing protein" evidence="1">
    <location>
        <begin position="26"/>
        <end position="377"/>
    </location>
</feature>